<reference evidence="3" key="1">
    <citation type="submission" date="2012-07" db="EMBL/GenBank/DDBJ databases">
        <title>Genome of the Chinese tree shrew, a rising model animal genetically related to primates.</title>
        <authorList>
            <person name="Zhang G."/>
            <person name="Fan Y."/>
            <person name="Yao Y."/>
            <person name="Huang Z."/>
        </authorList>
    </citation>
    <scope>NUCLEOTIDE SEQUENCE [LARGE SCALE GENOMIC DNA]</scope>
</reference>
<dbReference type="Proteomes" id="UP000011518">
    <property type="component" value="Unassembled WGS sequence"/>
</dbReference>
<name>L9KL51_TUPCH</name>
<reference evidence="3" key="2">
    <citation type="journal article" date="2013" name="Nat. Commun.">
        <title>Genome of the Chinese tree shrew.</title>
        <authorList>
            <person name="Fan Y."/>
            <person name="Huang Z.Y."/>
            <person name="Cao C.C."/>
            <person name="Chen C.S."/>
            <person name="Chen Y.X."/>
            <person name="Fan D.D."/>
            <person name="He J."/>
            <person name="Hou H.L."/>
            <person name="Hu L."/>
            <person name="Hu X.T."/>
            <person name="Jiang X.T."/>
            <person name="Lai R."/>
            <person name="Lang Y.S."/>
            <person name="Liang B."/>
            <person name="Liao S.G."/>
            <person name="Mu D."/>
            <person name="Ma Y.Y."/>
            <person name="Niu Y.Y."/>
            <person name="Sun X.Q."/>
            <person name="Xia J.Q."/>
            <person name="Xiao J."/>
            <person name="Xiong Z.Q."/>
            <person name="Xu L."/>
            <person name="Yang L."/>
            <person name="Zhang Y."/>
            <person name="Zhao W."/>
            <person name="Zhao X.D."/>
            <person name="Zheng Y.T."/>
            <person name="Zhou J.M."/>
            <person name="Zhu Y.B."/>
            <person name="Zhang G.J."/>
            <person name="Wang J."/>
            <person name="Yao Y.G."/>
        </authorList>
    </citation>
    <scope>NUCLEOTIDE SEQUENCE [LARGE SCALE GENOMIC DNA]</scope>
</reference>
<sequence>MRTSMSVPAILNVQFCKTASTLASRASTGTRDAGPRRGAQQLPFAQPGYWLTSWACSKMKAPAACGERTSTVLDRDDWNRREGKAVSRGGRTLSEHLHPSEIKRPRELIFTTSLQGVSSKQALSPQADKETGAQDIGMLRIHAALQGGSRHARHRGSPPASKEPEALRNLGLQELPKPGFLPSTLPRGSRELLDDSNSVSTITSCEIAGNALRHARLSLNLNEENSSSHTLTVNAAARPVLPVLFMATVGHHTTPSSEGR</sequence>
<evidence type="ECO:0000256" key="1">
    <source>
        <dbReference type="SAM" id="MobiDB-lite"/>
    </source>
</evidence>
<evidence type="ECO:0000313" key="3">
    <source>
        <dbReference type="Proteomes" id="UP000011518"/>
    </source>
</evidence>
<protein>
    <submittedName>
        <fullName evidence="2">Uncharacterized protein</fullName>
    </submittedName>
</protein>
<proteinExistence type="predicted"/>
<dbReference type="EMBL" id="KB320776">
    <property type="protein sequence ID" value="ELW63463.1"/>
    <property type="molecule type" value="Genomic_DNA"/>
</dbReference>
<keyword evidence="3" id="KW-1185">Reference proteome</keyword>
<dbReference type="AlphaFoldDB" id="L9KL51"/>
<organism evidence="2 3">
    <name type="scientific">Tupaia chinensis</name>
    <name type="common">Chinese tree shrew</name>
    <name type="synonym">Tupaia belangeri chinensis</name>
    <dbReference type="NCBI Taxonomy" id="246437"/>
    <lineage>
        <taxon>Eukaryota</taxon>
        <taxon>Metazoa</taxon>
        <taxon>Chordata</taxon>
        <taxon>Craniata</taxon>
        <taxon>Vertebrata</taxon>
        <taxon>Euteleostomi</taxon>
        <taxon>Mammalia</taxon>
        <taxon>Eutheria</taxon>
        <taxon>Euarchontoglires</taxon>
        <taxon>Scandentia</taxon>
        <taxon>Tupaiidae</taxon>
        <taxon>Tupaia</taxon>
    </lineage>
</organism>
<evidence type="ECO:0000313" key="2">
    <source>
        <dbReference type="EMBL" id="ELW63463.1"/>
    </source>
</evidence>
<feature type="region of interest" description="Disordered" evidence="1">
    <location>
        <begin position="173"/>
        <end position="192"/>
    </location>
</feature>
<dbReference type="InParanoid" id="L9KL51"/>
<gene>
    <name evidence="2" type="ORF">TREES_T100016003</name>
</gene>
<accession>L9KL51</accession>